<comment type="caution">
    <text evidence="2">The sequence shown here is derived from an EMBL/GenBank/DDBJ whole genome shotgun (WGS) entry which is preliminary data.</text>
</comment>
<keyword evidence="3" id="KW-1185">Reference proteome</keyword>
<dbReference type="STRING" id="1844.UG56_025975"/>
<evidence type="ECO:0008006" key="4">
    <source>
        <dbReference type="Google" id="ProtNLM"/>
    </source>
</evidence>
<feature type="region of interest" description="Disordered" evidence="1">
    <location>
        <begin position="212"/>
        <end position="235"/>
    </location>
</feature>
<gene>
    <name evidence="2" type="ORF">UG56_025975</name>
</gene>
<dbReference type="EMBL" id="JZDQ02000053">
    <property type="protein sequence ID" value="OIJ23846.1"/>
    <property type="molecule type" value="Genomic_DNA"/>
</dbReference>
<dbReference type="OrthoDB" id="9793637at2"/>
<reference evidence="2" key="1">
    <citation type="submission" date="2016-10" db="EMBL/GenBank/DDBJ databases">
        <title>Draft Genome Sequence of Nocardioides luteus Strain BAFB, an Alkane-Degrading Bacterium Isolated from JP-7 Polluted Soil.</title>
        <authorList>
            <person name="Brown L."/>
            <person name="Ruiz O.N."/>
            <person name="Gunasekera T."/>
        </authorList>
    </citation>
    <scope>NUCLEOTIDE SEQUENCE [LARGE SCALE GENOMIC DNA]</scope>
    <source>
        <strain evidence="2">BAFB</strain>
    </source>
</reference>
<sequence>MATTTVLQDELRHKHDELAGRLAHARSIIARPEQTRRGCPPIDQFNAGTSRHLHAVDEALLPAVSAHCEDGARLVHEYLLAARRLEVLLFHVKAHEYGSTWETTHDWPTLWGEVEEALIDQEEREDELVSRLGEEASDDVLLLVAERITAAERRAPSRPHPHLPHTGLPGKVVRRLARPVDAIWDAVEGRSVGNPKPLPHKEPGLFWQYLLGDPRFPEEPADSADETRHNEPGDR</sequence>
<proteinExistence type="predicted"/>
<organism evidence="2 3">
    <name type="scientific">Nocardioides luteus</name>
    <dbReference type="NCBI Taxonomy" id="1844"/>
    <lineage>
        <taxon>Bacteria</taxon>
        <taxon>Bacillati</taxon>
        <taxon>Actinomycetota</taxon>
        <taxon>Actinomycetes</taxon>
        <taxon>Propionibacteriales</taxon>
        <taxon>Nocardioidaceae</taxon>
        <taxon>Nocardioides</taxon>
    </lineage>
</organism>
<dbReference type="AlphaFoldDB" id="A0A1J4MWV2"/>
<evidence type="ECO:0000313" key="3">
    <source>
        <dbReference type="Proteomes" id="UP000033772"/>
    </source>
</evidence>
<accession>A0A1J4MWV2</accession>
<evidence type="ECO:0000313" key="2">
    <source>
        <dbReference type="EMBL" id="OIJ23846.1"/>
    </source>
</evidence>
<dbReference type="Proteomes" id="UP000033772">
    <property type="component" value="Unassembled WGS sequence"/>
</dbReference>
<feature type="compositionally biased region" description="Basic and acidic residues" evidence="1">
    <location>
        <begin position="225"/>
        <end position="235"/>
    </location>
</feature>
<protein>
    <recommendedName>
        <fullName evidence="4">Hemerythrin-like domain-containing protein</fullName>
    </recommendedName>
</protein>
<name>A0A1J4MWV2_9ACTN</name>
<dbReference type="RefSeq" id="WP_052693346.1">
    <property type="nucleotide sequence ID" value="NZ_JZDQ02000053.1"/>
</dbReference>
<evidence type="ECO:0000256" key="1">
    <source>
        <dbReference type="SAM" id="MobiDB-lite"/>
    </source>
</evidence>